<organism evidence="1 2">
    <name type="scientific">Ambrosiozyma monospora</name>
    <name type="common">Yeast</name>
    <name type="synonym">Endomycopsis monosporus</name>
    <dbReference type="NCBI Taxonomy" id="43982"/>
    <lineage>
        <taxon>Eukaryota</taxon>
        <taxon>Fungi</taxon>
        <taxon>Dikarya</taxon>
        <taxon>Ascomycota</taxon>
        <taxon>Saccharomycotina</taxon>
        <taxon>Pichiomycetes</taxon>
        <taxon>Pichiales</taxon>
        <taxon>Pichiaceae</taxon>
        <taxon>Ambrosiozyma</taxon>
    </lineage>
</organism>
<accession>A0ACB5TI83</accession>
<dbReference type="Proteomes" id="UP001165064">
    <property type="component" value="Unassembled WGS sequence"/>
</dbReference>
<name>A0ACB5TI83_AMBMO</name>
<comment type="caution">
    <text evidence="1">The sequence shown here is derived from an EMBL/GenBank/DDBJ whole genome shotgun (WGS) entry which is preliminary data.</text>
</comment>
<evidence type="ECO:0000313" key="2">
    <source>
        <dbReference type="Proteomes" id="UP001165064"/>
    </source>
</evidence>
<proteinExistence type="predicted"/>
<protein>
    <submittedName>
        <fullName evidence="1">Unnamed protein product</fullName>
    </submittedName>
</protein>
<gene>
    <name evidence="1" type="ORF">Amon02_000830000</name>
</gene>
<reference evidence="1" key="1">
    <citation type="submission" date="2023-04" db="EMBL/GenBank/DDBJ databases">
        <title>Ambrosiozyma monospora NBRC 10751.</title>
        <authorList>
            <person name="Ichikawa N."/>
            <person name="Sato H."/>
            <person name="Tonouchi N."/>
        </authorList>
    </citation>
    <scope>NUCLEOTIDE SEQUENCE</scope>
    <source>
        <strain evidence="1">NBRC 10751</strain>
    </source>
</reference>
<dbReference type="EMBL" id="BSXS01007249">
    <property type="protein sequence ID" value="GME88043.1"/>
    <property type="molecule type" value="Genomic_DNA"/>
</dbReference>
<sequence>MLATDLADYLVRKGVPFRETHHISGECVRAAEENKLSGIDQLTLSQFQTIDKRFEKDVFETFDFEKSVERRTATGGTAKSAVLKQLDNLLSQLS</sequence>
<evidence type="ECO:0000313" key="1">
    <source>
        <dbReference type="EMBL" id="GME88043.1"/>
    </source>
</evidence>
<keyword evidence="2" id="KW-1185">Reference proteome</keyword>